<dbReference type="Proteomes" id="UP000663866">
    <property type="component" value="Unassembled WGS sequence"/>
</dbReference>
<organism evidence="1 2">
    <name type="scientific">Rotaria magnacalcarata</name>
    <dbReference type="NCBI Taxonomy" id="392030"/>
    <lineage>
        <taxon>Eukaryota</taxon>
        <taxon>Metazoa</taxon>
        <taxon>Spiralia</taxon>
        <taxon>Gnathifera</taxon>
        <taxon>Rotifera</taxon>
        <taxon>Eurotatoria</taxon>
        <taxon>Bdelloidea</taxon>
        <taxon>Philodinida</taxon>
        <taxon>Philodinidae</taxon>
        <taxon>Rotaria</taxon>
    </lineage>
</organism>
<sequence length="61" mass="7005">NPKNTRFSINFFTSIGLGGLTDDLREFLRTNPPPATPVEPVVPVKTEIKEDEDFKDRERMQ</sequence>
<evidence type="ECO:0000313" key="1">
    <source>
        <dbReference type="EMBL" id="CAF4708178.1"/>
    </source>
</evidence>
<protein>
    <submittedName>
        <fullName evidence="1">Uncharacterized protein</fullName>
    </submittedName>
</protein>
<accession>A0A821ISZ2</accession>
<reference evidence="1" key="1">
    <citation type="submission" date="2021-02" db="EMBL/GenBank/DDBJ databases">
        <authorList>
            <person name="Nowell W R."/>
        </authorList>
    </citation>
    <scope>NUCLEOTIDE SEQUENCE</scope>
</reference>
<dbReference type="EMBL" id="CAJOBG010102289">
    <property type="protein sequence ID" value="CAF4708178.1"/>
    <property type="molecule type" value="Genomic_DNA"/>
</dbReference>
<dbReference type="AlphaFoldDB" id="A0A821ISZ2"/>
<proteinExistence type="predicted"/>
<name>A0A821ISZ2_9BILA</name>
<gene>
    <name evidence="1" type="ORF">OVN521_LOCUS48641</name>
</gene>
<feature type="non-terminal residue" evidence="1">
    <location>
        <position position="1"/>
    </location>
</feature>
<comment type="caution">
    <text evidence="1">The sequence shown here is derived from an EMBL/GenBank/DDBJ whole genome shotgun (WGS) entry which is preliminary data.</text>
</comment>
<keyword evidence="2" id="KW-1185">Reference proteome</keyword>
<evidence type="ECO:0000313" key="2">
    <source>
        <dbReference type="Proteomes" id="UP000663866"/>
    </source>
</evidence>
<feature type="non-terminal residue" evidence="1">
    <location>
        <position position="61"/>
    </location>
</feature>